<comment type="caution">
    <text evidence="9">The sequence shown here is derived from an EMBL/GenBank/DDBJ whole genome shotgun (WGS) entry which is preliminary data.</text>
</comment>
<evidence type="ECO:0000256" key="1">
    <source>
        <dbReference type="ARBA" id="ARBA00001965"/>
    </source>
</evidence>
<dbReference type="PANTHER" id="PTHR33711:SF7">
    <property type="entry name" value="INTRADIOL RING-CLEAVAGE DIOXYGENASES DOMAIN-CONTAINING PROTEIN-RELATED"/>
    <property type="match status" value="1"/>
</dbReference>
<reference evidence="8 11" key="3">
    <citation type="submission" date="2016-02" db="EMBL/GenBank/DDBJ databases">
        <authorList>
            <person name="Teng J.L."/>
            <person name="Tang Y."/>
            <person name="Huang Y."/>
            <person name="Guo F."/>
            <person name="Wei W."/>
            <person name="Chen J.H."/>
            <person name="Wong S.Y."/>
            <person name="Lau S.K."/>
            <person name="Woo P.C."/>
        </authorList>
    </citation>
    <scope>NUCLEOTIDE SEQUENCE [LARGE SCALE GENOMIC DNA]</scope>
    <source>
        <strain evidence="8 11">JCM 13375</strain>
    </source>
</reference>
<accession>A0A138A7N1</accession>
<protein>
    <submittedName>
        <fullName evidence="9">Hydroxyquinol 1,2-dioxygenase</fullName>
    </submittedName>
</protein>
<dbReference type="GO" id="GO:0009712">
    <property type="term" value="P:catechol-containing compound metabolic process"/>
    <property type="evidence" value="ECO:0007669"/>
    <property type="project" value="InterPro"/>
</dbReference>
<dbReference type="Pfam" id="PF00775">
    <property type="entry name" value="Dioxygenase_C"/>
    <property type="match status" value="1"/>
</dbReference>
<feature type="domain" description="Intradiol ring-cleavage dioxygenases" evidence="7">
    <location>
        <begin position="146"/>
        <end position="174"/>
    </location>
</feature>
<keyword evidence="6" id="KW-0408">Iron</keyword>
<evidence type="ECO:0000256" key="6">
    <source>
        <dbReference type="ARBA" id="ARBA00023004"/>
    </source>
</evidence>
<comment type="similarity">
    <text evidence="2">Belongs to the intradiol ring-cleavage dioxygenase family.</text>
</comment>
<dbReference type="STRING" id="239498.AXK60_10255"/>
<keyword evidence="4" id="KW-0223">Dioxygenase</keyword>
<evidence type="ECO:0000313" key="10">
    <source>
        <dbReference type="Proteomes" id="UP000070258"/>
    </source>
</evidence>
<dbReference type="Gene3D" id="2.60.130.10">
    <property type="entry name" value="Aromatic compound dioxygenase"/>
    <property type="match status" value="1"/>
</dbReference>
<dbReference type="InterPro" id="IPR015889">
    <property type="entry name" value="Intradiol_dOase_core"/>
</dbReference>
<dbReference type="InterPro" id="IPR000627">
    <property type="entry name" value="Intradiol_dOase_C"/>
</dbReference>
<dbReference type="GO" id="GO:0008199">
    <property type="term" value="F:ferric iron binding"/>
    <property type="evidence" value="ECO:0007669"/>
    <property type="project" value="InterPro"/>
</dbReference>
<dbReference type="PANTHER" id="PTHR33711">
    <property type="entry name" value="DIOXYGENASE, PUTATIVE (AFU_ORTHOLOGUE AFUA_2G02910)-RELATED"/>
    <property type="match status" value="1"/>
</dbReference>
<dbReference type="AlphaFoldDB" id="A0A138A7N1"/>
<evidence type="ECO:0000256" key="4">
    <source>
        <dbReference type="ARBA" id="ARBA00022964"/>
    </source>
</evidence>
<comment type="cofactor">
    <cofactor evidence="1">
        <name>Fe(3+)</name>
        <dbReference type="ChEBI" id="CHEBI:29034"/>
    </cofactor>
</comment>
<reference evidence="9" key="2">
    <citation type="submission" date="2016-02" db="EMBL/GenBank/DDBJ databases">
        <authorList>
            <person name="Teng J.L."/>
            <person name="Yang Y."/>
            <person name="Huang Y."/>
            <person name="Guo F."/>
            <person name="Wei W."/>
            <person name="Chen J.H."/>
            <person name="Wong S.Y."/>
            <person name="Lau S.K."/>
            <person name="Woo P.C."/>
        </authorList>
    </citation>
    <scope>NUCLEOTIDE SEQUENCE</scope>
    <source>
        <strain evidence="9">JCM 15929</strain>
    </source>
</reference>
<evidence type="ECO:0000256" key="2">
    <source>
        <dbReference type="ARBA" id="ARBA00007825"/>
    </source>
</evidence>
<dbReference type="OrthoDB" id="9800887at2"/>
<dbReference type="EMBL" id="LSRF01000056">
    <property type="protein sequence ID" value="KXP06464.1"/>
    <property type="molecule type" value="Genomic_DNA"/>
</dbReference>
<keyword evidence="5" id="KW-0560">Oxidoreductase</keyword>
<evidence type="ECO:0000313" key="11">
    <source>
        <dbReference type="Proteomes" id="UP000070409"/>
    </source>
</evidence>
<evidence type="ECO:0000259" key="7">
    <source>
        <dbReference type="PROSITE" id="PS00083"/>
    </source>
</evidence>
<dbReference type="InterPro" id="IPR007535">
    <property type="entry name" value="Catechol_dOase_N"/>
</dbReference>
<evidence type="ECO:0000256" key="3">
    <source>
        <dbReference type="ARBA" id="ARBA00022723"/>
    </source>
</evidence>
<keyword evidence="11" id="KW-1185">Reference proteome</keyword>
<sequence>MHDTSTTDRTATDQTAAEQTRVEQALVERVLRSFADTEDPRLKDVLESLVRHLHSFIREIRLTEAEWTAAIDFLTACGRITDDRRQEFILLSDVLGASMQTVTVNNELDGDATEATVFGPFFVDDAPSIPFGGDIAGGATGEPCWVEGTVTGTDGAPIPDARIEVWECDEDGLYDVQYGDERTAARARLETRGDGTYGFWGLRPVPYPIPADGPVGRLLAATGRSPLRAAHLHFMVSAPGFRTLVTHIFVEGDEQLVIGDSVFGVKDSLIKRFEAQGAGAPVPTARDLGGGPWSRTRFDIVLSLDPSAH</sequence>
<dbReference type="PROSITE" id="PS00083">
    <property type="entry name" value="INTRADIOL_DIOXYGENAS"/>
    <property type="match status" value="1"/>
</dbReference>
<dbReference type="RefSeq" id="WP_068572066.1">
    <property type="nucleotide sequence ID" value="NZ_LSRE01000010.1"/>
</dbReference>
<dbReference type="GO" id="GO:0018576">
    <property type="term" value="F:catechol 1,2-dioxygenase activity"/>
    <property type="evidence" value="ECO:0007669"/>
    <property type="project" value="InterPro"/>
</dbReference>
<name>A0A138A7N1_9ACTN</name>
<reference evidence="10" key="1">
    <citation type="submission" date="2016-02" db="EMBL/GenBank/DDBJ databases">
        <authorList>
            <person name="Wen L."/>
            <person name="He K."/>
            <person name="Yang H."/>
        </authorList>
    </citation>
    <scope>NUCLEOTIDE SEQUENCE [LARGE SCALE GENOMIC DNA]</scope>
    <source>
        <strain evidence="10">JCM 15929</strain>
    </source>
</reference>
<evidence type="ECO:0000313" key="9">
    <source>
        <dbReference type="EMBL" id="KXP06464.1"/>
    </source>
</evidence>
<organism evidence="9 10">
    <name type="scientific">Tsukamurella pseudospumae</name>
    <dbReference type="NCBI Taxonomy" id="239498"/>
    <lineage>
        <taxon>Bacteria</taxon>
        <taxon>Bacillati</taxon>
        <taxon>Actinomycetota</taxon>
        <taxon>Actinomycetes</taxon>
        <taxon>Mycobacteriales</taxon>
        <taxon>Tsukamurellaceae</taxon>
        <taxon>Tsukamurella</taxon>
    </lineage>
</organism>
<gene>
    <name evidence="9" type="ORF">AXK60_10255</name>
    <name evidence="8" type="ORF">AXK61_18095</name>
</gene>
<dbReference type="Proteomes" id="UP000070409">
    <property type="component" value="Unassembled WGS sequence"/>
</dbReference>
<dbReference type="SUPFAM" id="SSF49482">
    <property type="entry name" value="Aromatic compound dioxygenase"/>
    <property type="match status" value="1"/>
</dbReference>
<evidence type="ECO:0000313" key="8">
    <source>
        <dbReference type="EMBL" id="KXO99181.1"/>
    </source>
</evidence>
<keyword evidence="3" id="KW-0479">Metal-binding</keyword>
<evidence type="ECO:0000256" key="5">
    <source>
        <dbReference type="ARBA" id="ARBA00023002"/>
    </source>
</evidence>
<proteinExistence type="inferred from homology"/>
<dbReference type="EMBL" id="LSRE01000010">
    <property type="protein sequence ID" value="KXO99181.1"/>
    <property type="molecule type" value="Genomic_DNA"/>
</dbReference>
<dbReference type="InterPro" id="IPR050770">
    <property type="entry name" value="Intradiol_RC_Dioxygenase"/>
</dbReference>
<dbReference type="Proteomes" id="UP000070258">
    <property type="component" value="Unassembled WGS sequence"/>
</dbReference>
<dbReference type="Pfam" id="PF04444">
    <property type="entry name" value="Dioxygenase_N"/>
    <property type="match status" value="1"/>
</dbReference>